<evidence type="ECO:0000313" key="3">
    <source>
        <dbReference type="EMBL" id="KAK3272254.1"/>
    </source>
</evidence>
<dbReference type="AlphaFoldDB" id="A0AAE0L579"/>
<evidence type="ECO:0000313" key="4">
    <source>
        <dbReference type="Proteomes" id="UP001190700"/>
    </source>
</evidence>
<reference evidence="3 4" key="1">
    <citation type="journal article" date="2015" name="Genome Biol. Evol.">
        <title>Comparative Genomics of a Bacterivorous Green Alga Reveals Evolutionary Causalities and Consequences of Phago-Mixotrophic Mode of Nutrition.</title>
        <authorList>
            <person name="Burns J.A."/>
            <person name="Paasch A."/>
            <person name="Narechania A."/>
            <person name="Kim E."/>
        </authorList>
    </citation>
    <scope>NUCLEOTIDE SEQUENCE [LARGE SCALE GENOMIC DNA]</scope>
    <source>
        <strain evidence="3 4">PLY_AMNH</strain>
    </source>
</reference>
<sequence>MGCIRNEGMTEEELMFTLIEQLESMRVQHAEDCTKLQASLRRAETEYARRSREADSRLTAHATEISACREQEQSLRQQIEAQLKDARLMQKVAMAERGTWQAMRGHLRAELRQQERELEAAHAMHRSDVAESAENEARLHMELDICEKDLRAAMDACWEMQTAFRDVEVDLTERIRSQQGDIMILEQMLQTYQQAWEQERQHLEELRESAPINGNSTLSNPALSCPSSCKHMCNTECTNAPSTPTHFEQKKDPMLASGQSALKTPSLQANNNGEIRSVTSSRQPSLQQLASASADIDHLQQIYQLGLATCQEVEVWEADCRQPRAEHQVRPLHPISTHQQQTQVKGKKTSRTTDERESRVKRTAAEKEACEMARACLQHELRMRLQRQRQSSTFQSSVTPCALMLDSPRNTAADVADPETESAAGTPKSMVPSAVDCSTPSLEALASQQCNVQQLECAIGETLDREIIIQKPTGFVFHQTMAHTCAIDSQIQHTRTHAVINGLRQPTVTLTTDSHAVQMMAAHVAEMLAHPIGAHMINRLACHLAVTPTVNSPIHPTAIDSPLQPRTHTIDSLVLQQTVKHANDSLLQPTVIRANDSLLQPKVTHTTDSFLQQIVMTHASDSGSLQPTVTHVIDSSLQPTVTHVIDSSLQPTVTHVIDSSLQPTVTHAIDNLLQPTVTHAIDNLLQPTLTHNIIDSALQTTVTCTIDSALQTTVTCTIDSALQTTTVANTANSTLQLAVTHAINIPQVQQANGMEELMLTNWTADRITWHITKVYMQEELRAHSIGDGILAMRDHPGNPCHMLEQNRECRPGTRLEDCCPSETVHIYDEAQQIPIRREHWLPQTRGCLQKRGNLQQQTDHIEARGQAAGMHSSADMHALLESHSMHLLITSQSSTRKPRD</sequence>
<protein>
    <submittedName>
        <fullName evidence="3">Uncharacterized protein</fullName>
    </submittedName>
</protein>
<evidence type="ECO:0000256" key="2">
    <source>
        <dbReference type="SAM" id="MobiDB-lite"/>
    </source>
</evidence>
<name>A0AAE0L579_9CHLO</name>
<keyword evidence="1" id="KW-0175">Coiled coil</keyword>
<feature type="compositionally biased region" description="Basic and acidic residues" evidence="2">
    <location>
        <begin position="351"/>
        <end position="365"/>
    </location>
</feature>
<organism evidence="3 4">
    <name type="scientific">Cymbomonas tetramitiformis</name>
    <dbReference type="NCBI Taxonomy" id="36881"/>
    <lineage>
        <taxon>Eukaryota</taxon>
        <taxon>Viridiplantae</taxon>
        <taxon>Chlorophyta</taxon>
        <taxon>Pyramimonadophyceae</taxon>
        <taxon>Pyramimonadales</taxon>
        <taxon>Pyramimonadaceae</taxon>
        <taxon>Cymbomonas</taxon>
    </lineage>
</organism>
<evidence type="ECO:0000256" key="1">
    <source>
        <dbReference type="SAM" id="Coils"/>
    </source>
</evidence>
<feature type="region of interest" description="Disordered" evidence="2">
    <location>
        <begin position="410"/>
        <end position="432"/>
    </location>
</feature>
<accession>A0AAE0L579</accession>
<proteinExistence type="predicted"/>
<feature type="region of interest" description="Disordered" evidence="2">
    <location>
        <begin position="334"/>
        <end position="365"/>
    </location>
</feature>
<keyword evidence="4" id="KW-1185">Reference proteome</keyword>
<comment type="caution">
    <text evidence="3">The sequence shown here is derived from an EMBL/GenBank/DDBJ whole genome shotgun (WGS) entry which is preliminary data.</text>
</comment>
<gene>
    <name evidence="3" type="ORF">CYMTET_19440</name>
</gene>
<feature type="coiled-coil region" evidence="1">
    <location>
        <begin position="69"/>
        <end position="124"/>
    </location>
</feature>
<dbReference type="Proteomes" id="UP001190700">
    <property type="component" value="Unassembled WGS sequence"/>
</dbReference>
<dbReference type="EMBL" id="LGRX02009072">
    <property type="protein sequence ID" value="KAK3272254.1"/>
    <property type="molecule type" value="Genomic_DNA"/>
</dbReference>